<dbReference type="InterPro" id="IPR014764">
    <property type="entry name" value="DCN-prot"/>
</dbReference>
<dbReference type="SUPFAM" id="SSF46934">
    <property type="entry name" value="UBA-like"/>
    <property type="match status" value="1"/>
</dbReference>
<organism evidence="4 5">
    <name type="scientific">Gomphillus americanus</name>
    <dbReference type="NCBI Taxonomy" id="1940652"/>
    <lineage>
        <taxon>Eukaryota</taxon>
        <taxon>Fungi</taxon>
        <taxon>Dikarya</taxon>
        <taxon>Ascomycota</taxon>
        <taxon>Pezizomycotina</taxon>
        <taxon>Lecanoromycetes</taxon>
        <taxon>OSLEUM clade</taxon>
        <taxon>Ostropomycetidae</taxon>
        <taxon>Ostropales</taxon>
        <taxon>Graphidaceae</taxon>
        <taxon>Gomphilloideae</taxon>
        <taxon>Gomphillus</taxon>
    </lineage>
</organism>
<keyword evidence="1" id="KW-0833">Ubl conjugation pathway</keyword>
<dbReference type="GO" id="GO:0045116">
    <property type="term" value="P:protein neddylation"/>
    <property type="evidence" value="ECO:0007669"/>
    <property type="project" value="TreeGrafter"/>
</dbReference>
<dbReference type="Proteomes" id="UP000664169">
    <property type="component" value="Unassembled WGS sequence"/>
</dbReference>
<comment type="caution">
    <text evidence="4">The sequence shown here is derived from an EMBL/GenBank/DDBJ whole genome shotgun (WGS) entry which is preliminary data.</text>
</comment>
<sequence>MPVLTSQQRNAISAFADMTGCKESTASKQLKAAGWDLNAAVDAYFQTHTPAKTSLQPALNKLFDTYRGMLPYSTCDLTDFPVDDTDDPDQIGADGTMKYLEDLSVSLEEPVMLAVLAQVKAPTMGELSRGEFTNGWEAVSADTISKQASVASQFRESLKSDANLFRNVYKHSFVLARQPGQKSVLIEAAVEFWRMLFSPAGFDWTTKGFNWIETYLTFIQEKWNKSISKDLWDQTLFFAKKTREDPSLAWWNEAESAWPSIIDEFAKHVKSLPEHRKITSADTMDTS</sequence>
<dbReference type="GO" id="GO:0032182">
    <property type="term" value="F:ubiquitin-like protein binding"/>
    <property type="evidence" value="ECO:0007669"/>
    <property type="project" value="TreeGrafter"/>
</dbReference>
<evidence type="ECO:0000256" key="1">
    <source>
        <dbReference type="ARBA" id="ARBA00022786"/>
    </source>
</evidence>
<comment type="function">
    <text evidence="2">Neddylation of cullins play an essential role in the regulation of SCF-type complexes activity.</text>
</comment>
<dbReference type="InterPro" id="IPR009060">
    <property type="entry name" value="UBA-like_sf"/>
</dbReference>
<dbReference type="Gene3D" id="1.10.238.10">
    <property type="entry name" value="EF-hand"/>
    <property type="match status" value="1"/>
</dbReference>
<proteinExistence type="predicted"/>
<dbReference type="AlphaFoldDB" id="A0A8H3G0G8"/>
<dbReference type="GO" id="GO:0031624">
    <property type="term" value="F:ubiquitin conjugating enzyme binding"/>
    <property type="evidence" value="ECO:0007669"/>
    <property type="project" value="TreeGrafter"/>
</dbReference>
<protein>
    <recommendedName>
        <fullName evidence="2">Defective in cullin neddylation protein</fullName>
    </recommendedName>
</protein>
<evidence type="ECO:0000259" key="3">
    <source>
        <dbReference type="PROSITE" id="PS51229"/>
    </source>
</evidence>
<dbReference type="Pfam" id="PF14555">
    <property type="entry name" value="UBA_4"/>
    <property type="match status" value="1"/>
</dbReference>
<dbReference type="OrthoDB" id="27198at2759"/>
<dbReference type="InterPro" id="IPR005176">
    <property type="entry name" value="PONY_dom"/>
</dbReference>
<dbReference type="GO" id="GO:0000151">
    <property type="term" value="C:ubiquitin ligase complex"/>
    <property type="evidence" value="ECO:0007669"/>
    <property type="project" value="TreeGrafter"/>
</dbReference>
<accession>A0A8H3G0G8</accession>
<dbReference type="PANTHER" id="PTHR12281">
    <property type="entry name" value="RP42 RELATED"/>
    <property type="match status" value="1"/>
</dbReference>
<keyword evidence="5" id="KW-1185">Reference proteome</keyword>
<evidence type="ECO:0000313" key="5">
    <source>
        <dbReference type="Proteomes" id="UP000664169"/>
    </source>
</evidence>
<dbReference type="PANTHER" id="PTHR12281:SF31">
    <property type="entry name" value="DCN1-LIKE PROTEIN 3"/>
    <property type="match status" value="1"/>
</dbReference>
<evidence type="ECO:0000313" key="4">
    <source>
        <dbReference type="EMBL" id="CAF9930891.1"/>
    </source>
</evidence>
<evidence type="ECO:0000256" key="2">
    <source>
        <dbReference type="RuleBase" id="RU410713"/>
    </source>
</evidence>
<name>A0A8H3G0G8_9LECA</name>
<reference evidence="4" key="1">
    <citation type="submission" date="2021-03" db="EMBL/GenBank/DDBJ databases">
        <authorList>
            <person name="Tagirdzhanova G."/>
        </authorList>
    </citation>
    <scope>NUCLEOTIDE SEQUENCE</scope>
</reference>
<dbReference type="GO" id="GO:0097602">
    <property type="term" value="F:cullin family protein binding"/>
    <property type="evidence" value="ECO:0007669"/>
    <property type="project" value="TreeGrafter"/>
</dbReference>
<dbReference type="PROSITE" id="PS51229">
    <property type="entry name" value="DCUN1"/>
    <property type="match status" value="1"/>
</dbReference>
<dbReference type="Gene3D" id="1.10.8.10">
    <property type="entry name" value="DNA helicase RuvA subunit, C-terminal domain"/>
    <property type="match status" value="1"/>
</dbReference>
<dbReference type="InterPro" id="IPR042460">
    <property type="entry name" value="DCN1-like_PONY"/>
</dbReference>
<gene>
    <name evidence="4" type="ORF">GOMPHAMPRED_005761</name>
</gene>
<dbReference type="Gene3D" id="1.10.238.200">
    <property type="entry name" value="Cullin, PONY binding domain"/>
    <property type="match status" value="1"/>
</dbReference>
<dbReference type="EMBL" id="CAJPDQ010000037">
    <property type="protein sequence ID" value="CAF9930891.1"/>
    <property type="molecule type" value="Genomic_DNA"/>
</dbReference>
<feature type="domain" description="DCUN1" evidence="3">
    <location>
        <begin position="54"/>
        <end position="270"/>
    </location>
</feature>
<dbReference type="Pfam" id="PF03556">
    <property type="entry name" value="Cullin_binding"/>
    <property type="match status" value="1"/>
</dbReference>